<organism evidence="1 2">
    <name type="scientific">Flavobacterium palustre</name>
    <dbReference type="NCBI Taxonomy" id="1476463"/>
    <lineage>
        <taxon>Bacteria</taxon>
        <taxon>Pseudomonadati</taxon>
        <taxon>Bacteroidota</taxon>
        <taxon>Flavobacteriia</taxon>
        <taxon>Flavobacteriales</taxon>
        <taxon>Flavobacteriaceae</taxon>
        <taxon>Flavobacterium</taxon>
    </lineage>
</organism>
<dbReference type="EMBL" id="BMGA01000008">
    <property type="protein sequence ID" value="GGA84573.1"/>
    <property type="molecule type" value="Genomic_DNA"/>
</dbReference>
<dbReference type="RefSeq" id="WP_188494852.1">
    <property type="nucleotide sequence ID" value="NZ_BMGA01000008.1"/>
</dbReference>
<evidence type="ECO:0000313" key="1">
    <source>
        <dbReference type="EMBL" id="GGA84573.1"/>
    </source>
</evidence>
<proteinExistence type="predicted"/>
<protein>
    <submittedName>
        <fullName evidence="1">Uncharacterized protein</fullName>
    </submittedName>
</protein>
<reference evidence="2" key="1">
    <citation type="journal article" date="2019" name="Int. J. Syst. Evol. Microbiol.">
        <title>The Global Catalogue of Microorganisms (GCM) 10K type strain sequencing project: providing services to taxonomists for standard genome sequencing and annotation.</title>
        <authorList>
            <consortium name="The Broad Institute Genomics Platform"/>
            <consortium name="The Broad Institute Genome Sequencing Center for Infectious Disease"/>
            <person name="Wu L."/>
            <person name="Ma J."/>
        </authorList>
    </citation>
    <scope>NUCLEOTIDE SEQUENCE [LARGE SCALE GENOMIC DNA]</scope>
    <source>
        <strain evidence="2">CGMCC 1.12811</strain>
    </source>
</reference>
<name>A0ABQ1HNQ0_9FLAO</name>
<comment type="caution">
    <text evidence="1">The sequence shown here is derived from an EMBL/GenBank/DDBJ whole genome shotgun (WGS) entry which is preliminary data.</text>
</comment>
<gene>
    <name evidence="1" type="ORF">GCM10008015_26700</name>
</gene>
<keyword evidence="2" id="KW-1185">Reference proteome</keyword>
<sequence>MQNFKELYTELAGLLSDKIPAIEWVDLWNSQIYNLEGEHPFPAPAVFLAFRSNRMDDAGVKLQKVELQVDVFLFYETFLDTFNGAYNQEEALAFLDIMDEINKLLHGSSGTAYSNMRRISFSPVDTGGAGNLYNITYRCELMDYSAVKEWEEDSFADMQIEPQGNNGFIVNQ</sequence>
<dbReference type="Proteomes" id="UP000658793">
    <property type="component" value="Unassembled WGS sequence"/>
</dbReference>
<evidence type="ECO:0000313" key="2">
    <source>
        <dbReference type="Proteomes" id="UP000658793"/>
    </source>
</evidence>
<accession>A0ABQ1HNQ0</accession>